<evidence type="ECO:0000313" key="2">
    <source>
        <dbReference type="Proteomes" id="UP001357733"/>
    </source>
</evidence>
<reference evidence="1 2" key="1">
    <citation type="submission" date="2024-01" db="EMBL/GenBank/DDBJ databases">
        <title>Complete genome sequence of Citroniella saccharovorans strain M6.X9, isolated from human fecal sample.</title>
        <authorList>
            <person name="Cheng G."/>
            <person name="Westerholm M."/>
            <person name="Schnurer A."/>
        </authorList>
    </citation>
    <scope>NUCLEOTIDE SEQUENCE [LARGE SCALE GENOMIC DNA]</scope>
    <source>
        <strain evidence="1 2">DSM 29873</strain>
    </source>
</reference>
<dbReference type="Proteomes" id="UP001357733">
    <property type="component" value="Unassembled WGS sequence"/>
</dbReference>
<name>A0AAW9MQ22_9FIRM</name>
<comment type="caution">
    <text evidence="1">The sequence shown here is derived from an EMBL/GenBank/DDBJ whole genome shotgun (WGS) entry which is preliminary data.</text>
</comment>
<keyword evidence="2" id="KW-1185">Reference proteome</keyword>
<organism evidence="1 2">
    <name type="scientific">Citroniella saccharovorans</name>
    <dbReference type="NCBI Taxonomy" id="2053367"/>
    <lineage>
        <taxon>Bacteria</taxon>
        <taxon>Bacillati</taxon>
        <taxon>Bacillota</taxon>
        <taxon>Tissierellia</taxon>
        <taxon>Tissierellales</taxon>
        <taxon>Peptoniphilaceae</taxon>
        <taxon>Citroniella</taxon>
    </lineage>
</organism>
<gene>
    <name evidence="1" type="ORF">VLK81_04110</name>
</gene>
<dbReference type="InterPro" id="IPR047735">
    <property type="entry name" value="GrdX-like"/>
</dbReference>
<dbReference type="EMBL" id="JAYKOT010000003">
    <property type="protein sequence ID" value="MEB3429214.1"/>
    <property type="molecule type" value="Genomic_DNA"/>
</dbReference>
<proteinExistence type="predicted"/>
<dbReference type="AlphaFoldDB" id="A0AAW9MQ22"/>
<evidence type="ECO:0000313" key="1">
    <source>
        <dbReference type="EMBL" id="MEB3429214.1"/>
    </source>
</evidence>
<accession>A0AAW9MQ22</accession>
<protein>
    <submittedName>
        <fullName evidence="1">GrdX family protein</fullName>
    </submittedName>
</protein>
<dbReference type="NCBIfam" id="NF038093">
    <property type="entry name" value="GrdX"/>
    <property type="match status" value="1"/>
</dbReference>
<dbReference type="RefSeq" id="WP_324619423.1">
    <property type="nucleotide sequence ID" value="NZ_JAYKOT010000003.1"/>
</dbReference>
<sequence>MIKEFLIITNNDKVVEKLGDKFEIDYKEEYSYKDVLLKCRSLIHEGYKLTTHPLSGSIKPNETPYKSVILEKVKDGENKLDTSSLLIMEDAIMVYDKFQNSRLTPQWIGRIHKDFKDIDLSLVSDAKEKLL</sequence>